<dbReference type="EMBL" id="JAMKFB020000021">
    <property type="protein sequence ID" value="KAL0162543.1"/>
    <property type="molecule type" value="Genomic_DNA"/>
</dbReference>
<feature type="non-terminal residue" evidence="1">
    <location>
        <position position="50"/>
    </location>
</feature>
<organism evidence="1 2">
    <name type="scientific">Cirrhinus mrigala</name>
    <name type="common">Mrigala</name>
    <dbReference type="NCBI Taxonomy" id="683832"/>
    <lineage>
        <taxon>Eukaryota</taxon>
        <taxon>Metazoa</taxon>
        <taxon>Chordata</taxon>
        <taxon>Craniata</taxon>
        <taxon>Vertebrata</taxon>
        <taxon>Euteleostomi</taxon>
        <taxon>Actinopterygii</taxon>
        <taxon>Neopterygii</taxon>
        <taxon>Teleostei</taxon>
        <taxon>Ostariophysi</taxon>
        <taxon>Cypriniformes</taxon>
        <taxon>Cyprinidae</taxon>
        <taxon>Labeoninae</taxon>
        <taxon>Labeonini</taxon>
        <taxon>Cirrhinus</taxon>
    </lineage>
</organism>
<protein>
    <submittedName>
        <fullName evidence="1">Uncharacterized protein</fullName>
    </submittedName>
</protein>
<accession>A0ABD0NQD1</accession>
<reference evidence="1 2" key="1">
    <citation type="submission" date="2024-05" db="EMBL/GenBank/DDBJ databases">
        <title>Genome sequencing and assembly of Indian major carp, Cirrhinus mrigala (Hamilton, 1822).</title>
        <authorList>
            <person name="Mohindra V."/>
            <person name="Chowdhury L.M."/>
            <person name="Lal K."/>
            <person name="Jena J.K."/>
        </authorList>
    </citation>
    <scope>NUCLEOTIDE SEQUENCE [LARGE SCALE GENOMIC DNA]</scope>
    <source>
        <strain evidence="1">CM1030</strain>
        <tissue evidence="1">Blood</tissue>
    </source>
</reference>
<keyword evidence="2" id="KW-1185">Reference proteome</keyword>
<evidence type="ECO:0000313" key="2">
    <source>
        <dbReference type="Proteomes" id="UP001529510"/>
    </source>
</evidence>
<dbReference type="AlphaFoldDB" id="A0ABD0NQD1"/>
<dbReference type="Proteomes" id="UP001529510">
    <property type="component" value="Unassembled WGS sequence"/>
</dbReference>
<gene>
    <name evidence="1" type="ORF">M9458_041939</name>
</gene>
<sequence length="50" mass="5551">MWTAYLPAPVTTMALMDLPTRGFQAVLVGLANCEVHMYRDKNLIGTIKTP</sequence>
<evidence type="ECO:0000313" key="1">
    <source>
        <dbReference type="EMBL" id="KAL0162543.1"/>
    </source>
</evidence>
<proteinExistence type="predicted"/>
<name>A0ABD0NQD1_CIRMR</name>
<comment type="caution">
    <text evidence="1">The sequence shown here is derived from an EMBL/GenBank/DDBJ whole genome shotgun (WGS) entry which is preliminary data.</text>
</comment>